<accession>A0ABU2G550</accession>
<dbReference type="RefSeq" id="WP_310929861.1">
    <property type="nucleotide sequence ID" value="NZ_JAMQOQ010000005.1"/>
</dbReference>
<feature type="region of interest" description="Disordered" evidence="1">
    <location>
        <begin position="34"/>
        <end position="65"/>
    </location>
</feature>
<feature type="compositionally biased region" description="Basic and acidic residues" evidence="1">
    <location>
        <begin position="44"/>
        <end position="65"/>
    </location>
</feature>
<sequence length="65" mass="7398">MALRLLERLRAFVSADRDANSVWDAIPRRQYDGRHAESGGIARGEQEKALSDVSRQADEIDDRTR</sequence>
<name>A0ABU2G550_9EURY</name>
<keyword evidence="3" id="KW-1185">Reference proteome</keyword>
<reference evidence="2 3" key="1">
    <citation type="submission" date="2022-06" db="EMBL/GenBank/DDBJ databases">
        <title>Halogeometricum sp. a new haloarchaeum isolate from saline soil.</title>
        <authorList>
            <person name="Strakova D."/>
            <person name="Galisteo C."/>
            <person name="Sanchez-Porro C."/>
            <person name="Ventosa A."/>
        </authorList>
    </citation>
    <scope>NUCLEOTIDE SEQUENCE [LARGE SCALE GENOMIC DNA]</scope>
    <source>
        <strain evidence="3">S3BR25-2</strain>
    </source>
</reference>
<comment type="caution">
    <text evidence="2">The sequence shown here is derived from an EMBL/GenBank/DDBJ whole genome shotgun (WGS) entry which is preliminary data.</text>
</comment>
<gene>
    <name evidence="2" type="ORF">NDI79_17085</name>
</gene>
<evidence type="ECO:0000313" key="3">
    <source>
        <dbReference type="Proteomes" id="UP001254813"/>
    </source>
</evidence>
<dbReference type="EMBL" id="JAMQOQ010000005">
    <property type="protein sequence ID" value="MDS0295890.1"/>
    <property type="molecule type" value="Genomic_DNA"/>
</dbReference>
<dbReference type="Proteomes" id="UP001254813">
    <property type="component" value="Unassembled WGS sequence"/>
</dbReference>
<protein>
    <submittedName>
        <fullName evidence="2">Uncharacterized protein</fullName>
    </submittedName>
</protein>
<organism evidence="2 3">
    <name type="scientific">Halogeometricum luteum</name>
    <dbReference type="NCBI Taxonomy" id="2950537"/>
    <lineage>
        <taxon>Archaea</taxon>
        <taxon>Methanobacteriati</taxon>
        <taxon>Methanobacteriota</taxon>
        <taxon>Stenosarchaea group</taxon>
        <taxon>Halobacteria</taxon>
        <taxon>Halobacteriales</taxon>
        <taxon>Haloferacaceae</taxon>
        <taxon>Halogeometricum</taxon>
    </lineage>
</organism>
<evidence type="ECO:0000313" key="2">
    <source>
        <dbReference type="EMBL" id="MDS0295890.1"/>
    </source>
</evidence>
<proteinExistence type="predicted"/>
<evidence type="ECO:0000256" key="1">
    <source>
        <dbReference type="SAM" id="MobiDB-lite"/>
    </source>
</evidence>